<comment type="caution">
    <text evidence="22">The sequence shown here is derived from an EMBL/GenBank/DDBJ whole genome shotgun (WGS) entry which is preliminary data.</text>
</comment>
<keyword evidence="5" id="KW-0433">Leucine-rich repeat</keyword>
<dbReference type="FunFam" id="3.80.10.10:FF:000542">
    <property type="entry name" value="Leucine-rich repeat protein kinase family protein"/>
    <property type="match status" value="1"/>
</dbReference>
<dbReference type="Gene3D" id="3.80.10.10">
    <property type="entry name" value="Ribonuclease Inhibitor"/>
    <property type="match status" value="2"/>
</dbReference>
<dbReference type="EC" id="2.7.11.1" evidence="3"/>
<proteinExistence type="inferred from homology"/>
<dbReference type="InterPro" id="IPR001611">
    <property type="entry name" value="Leu-rich_rpt"/>
</dbReference>
<dbReference type="SMART" id="SM00220">
    <property type="entry name" value="S_TKc"/>
    <property type="match status" value="1"/>
</dbReference>
<dbReference type="SUPFAM" id="SSF52058">
    <property type="entry name" value="L domain-like"/>
    <property type="match status" value="1"/>
</dbReference>
<dbReference type="PROSITE" id="PS50011">
    <property type="entry name" value="PROTEIN_KINASE_DOM"/>
    <property type="match status" value="1"/>
</dbReference>
<dbReference type="Pfam" id="PF00560">
    <property type="entry name" value="LRR_1"/>
    <property type="match status" value="2"/>
</dbReference>
<dbReference type="Gene3D" id="3.30.200.20">
    <property type="entry name" value="Phosphorylase Kinase, domain 1"/>
    <property type="match status" value="1"/>
</dbReference>
<feature type="chain" id="PRO_5020318795" description="non-specific serine/threonine protein kinase" evidence="20">
    <location>
        <begin position="32"/>
        <end position="947"/>
    </location>
</feature>
<dbReference type="FunFam" id="3.80.10.10:FF:000363">
    <property type="entry name" value="Leucine-rich repeat family protein"/>
    <property type="match status" value="1"/>
</dbReference>
<reference evidence="22 23" key="1">
    <citation type="journal article" date="2019" name="Nat. Plants">
        <title>Genome sequencing of Musa balbisiana reveals subgenome evolution and function divergence in polyploid bananas.</title>
        <authorList>
            <person name="Yao X."/>
        </authorList>
    </citation>
    <scope>NUCLEOTIDE SEQUENCE [LARGE SCALE GENOMIC DNA]</scope>
    <source>
        <strain evidence="23">cv. DH-PKW</strain>
        <tissue evidence="22">Leaves</tissue>
    </source>
</reference>
<dbReference type="PANTHER" id="PTHR45974:SF242">
    <property type="entry name" value="LEUCINE-RICH REPEAT PROTEIN KINASE FAMILY PROTEIN"/>
    <property type="match status" value="1"/>
</dbReference>
<evidence type="ECO:0000256" key="10">
    <source>
        <dbReference type="ARBA" id="ARBA00022741"/>
    </source>
</evidence>
<sequence length="947" mass="104644">MTVLHLMTGKPMKGGLLLLLLCFVCVRHGFSVTNSQDVSALKALSNQWKNTPPSWRRSNDPCDQWDGVNCTDSRVKELKLFSMNIEGGLSGDIQNLTELTLLDLSSNKKLGGPLPPSIGNLKQLQTLRLIGCSFSGSIPDEVGNLPNLKILSLNSNNFTGNIPGSLGRLSSLEWLDLAENQLTGIIPTSSNGASGLDQLVNNLHFHLNLNNLSGQIPSDLFRSNMKVIHMLLDHNNFSGEIPESIGLAQSLQILRLDVNSLNGSIPSSINNLTSLNVLNLGNNKLTGLMPNLTGMTALKYLNLSNNLFDPSEAPAWLLDVQKLETFLSEESFGAIRIIESGNLHGEVPQTLFSLPRLQEVRLNNNAFNGTLNMGSNISQQLEMVNFQNNNFISVTLSSNYNKTIILDGNPVCSNPYLKGTEYCHQQQGSKYDSPEVNCLHPYQGPIICRAPSFSDQSIDKSHLEKRISTMLDTFPVQHSLRNHSFDVNAYLVVELKICHQSAKYFTRNETLRWFDLSTQKLDLPSFYGPCVFNPDTYTFQHNVSPAWIIGTAVGCAAAVFIISGLGIYALRQKKQAKTAIDLNNPFASWGSTGEDAGDAPHLKLARCFSLDELRKFTDGFSVDNEIGSGGYGKVYKGTLSDGQMVAIKRSQKGSMQGGLEFKTEIEMLSRVHHKNLVELVGFCFEKGERTLVYEYISNGTLTKNLSGRSHIKLDWKQRLNIALDSARGLAYLHELAKPPIIHRDVKSTNILLDDNLSAKVADFGLSTLILDSDQGHVSTNVKGTLGYLDPEYFMTQQLTTKSDVYSFGVVMLELITARLPIEKGKYIVREVKMAMDKSDEEYYGLRDIIDPVILNAGSLIGFQRFVELALECLEDTSEDRPTMNDIVKEIEILLKDNRLEANSISASSSATYFGNARGASEQPYDEMPISSEVNSGVYGSDKYLLSL</sequence>
<dbReference type="Proteomes" id="UP000317650">
    <property type="component" value="Chromosome 3"/>
</dbReference>
<keyword evidence="4" id="KW-0723">Serine/threonine-protein kinase</keyword>
<dbReference type="Pfam" id="PF08263">
    <property type="entry name" value="LRRNT_2"/>
    <property type="match status" value="1"/>
</dbReference>
<comment type="catalytic activity">
    <reaction evidence="16">
        <text>L-threonyl-[protein] + ATP = O-phospho-L-threonyl-[protein] + ADP + H(+)</text>
        <dbReference type="Rhea" id="RHEA:46608"/>
        <dbReference type="Rhea" id="RHEA-COMP:11060"/>
        <dbReference type="Rhea" id="RHEA-COMP:11605"/>
        <dbReference type="ChEBI" id="CHEBI:15378"/>
        <dbReference type="ChEBI" id="CHEBI:30013"/>
        <dbReference type="ChEBI" id="CHEBI:30616"/>
        <dbReference type="ChEBI" id="CHEBI:61977"/>
        <dbReference type="ChEBI" id="CHEBI:456216"/>
        <dbReference type="EC" id="2.7.11.1"/>
    </reaction>
</comment>
<evidence type="ECO:0000256" key="8">
    <source>
        <dbReference type="ARBA" id="ARBA00022729"/>
    </source>
</evidence>
<dbReference type="GO" id="GO:0005886">
    <property type="term" value="C:plasma membrane"/>
    <property type="evidence" value="ECO:0007669"/>
    <property type="project" value="UniProtKB-SubCell"/>
</dbReference>
<evidence type="ECO:0000256" key="5">
    <source>
        <dbReference type="ARBA" id="ARBA00022614"/>
    </source>
</evidence>
<evidence type="ECO:0000256" key="15">
    <source>
        <dbReference type="ARBA" id="ARBA00023180"/>
    </source>
</evidence>
<gene>
    <name evidence="22" type="ORF">C4D60_Mb03t09220</name>
</gene>
<evidence type="ECO:0000256" key="4">
    <source>
        <dbReference type="ARBA" id="ARBA00022527"/>
    </source>
</evidence>
<dbReference type="PROSITE" id="PS51450">
    <property type="entry name" value="LRR"/>
    <property type="match status" value="1"/>
</dbReference>
<evidence type="ECO:0000256" key="6">
    <source>
        <dbReference type="ARBA" id="ARBA00022679"/>
    </source>
</evidence>
<dbReference type="InterPro" id="IPR008271">
    <property type="entry name" value="Ser/Thr_kinase_AS"/>
</dbReference>
<dbReference type="PANTHER" id="PTHR45974">
    <property type="entry name" value="RECEPTOR-LIKE PROTEIN 55"/>
    <property type="match status" value="1"/>
</dbReference>
<dbReference type="AlphaFoldDB" id="A0A4S8JB22"/>
<name>A0A4S8JB22_MUSBA</name>
<organism evidence="22 23">
    <name type="scientific">Musa balbisiana</name>
    <name type="common">Banana</name>
    <dbReference type="NCBI Taxonomy" id="52838"/>
    <lineage>
        <taxon>Eukaryota</taxon>
        <taxon>Viridiplantae</taxon>
        <taxon>Streptophyta</taxon>
        <taxon>Embryophyta</taxon>
        <taxon>Tracheophyta</taxon>
        <taxon>Spermatophyta</taxon>
        <taxon>Magnoliopsida</taxon>
        <taxon>Liliopsida</taxon>
        <taxon>Zingiberales</taxon>
        <taxon>Musaceae</taxon>
        <taxon>Musa</taxon>
    </lineage>
</organism>
<keyword evidence="13 19" id="KW-1133">Transmembrane helix</keyword>
<dbReference type="PROSITE" id="PS00107">
    <property type="entry name" value="PROTEIN_KINASE_ATP"/>
    <property type="match status" value="1"/>
</dbReference>
<keyword evidence="7 19" id="KW-0812">Transmembrane</keyword>
<keyword evidence="15" id="KW-0325">Glycoprotein</keyword>
<feature type="binding site" evidence="18">
    <location>
        <position position="648"/>
    </location>
    <ligand>
        <name>ATP</name>
        <dbReference type="ChEBI" id="CHEBI:30616"/>
    </ligand>
</feature>
<evidence type="ECO:0000256" key="20">
    <source>
        <dbReference type="SAM" id="SignalP"/>
    </source>
</evidence>
<dbReference type="FunFam" id="1.10.510.10:FF:000453">
    <property type="entry name" value="LRR receptor-like serine/threonine-protein kinase HSL2"/>
    <property type="match status" value="1"/>
</dbReference>
<accession>A0A4S8JB22</accession>
<comment type="subcellular location">
    <subcellularLocation>
        <location evidence="1">Cell membrane</location>
        <topology evidence="1">Single-pass membrane protein</topology>
    </subcellularLocation>
</comment>
<keyword evidence="9" id="KW-0677">Repeat</keyword>
<evidence type="ECO:0000313" key="23">
    <source>
        <dbReference type="Proteomes" id="UP000317650"/>
    </source>
</evidence>
<evidence type="ECO:0000256" key="11">
    <source>
        <dbReference type="ARBA" id="ARBA00022777"/>
    </source>
</evidence>
<keyword evidence="12 18" id="KW-0067">ATP-binding</keyword>
<keyword evidence="10 18" id="KW-0547">Nucleotide-binding</keyword>
<evidence type="ECO:0000256" key="12">
    <source>
        <dbReference type="ARBA" id="ARBA00022840"/>
    </source>
</evidence>
<evidence type="ECO:0000256" key="3">
    <source>
        <dbReference type="ARBA" id="ARBA00012513"/>
    </source>
</evidence>
<evidence type="ECO:0000256" key="1">
    <source>
        <dbReference type="ARBA" id="ARBA00004162"/>
    </source>
</evidence>
<feature type="domain" description="Protein kinase" evidence="21">
    <location>
        <begin position="620"/>
        <end position="894"/>
    </location>
</feature>
<dbReference type="GO" id="GO:0005524">
    <property type="term" value="F:ATP binding"/>
    <property type="evidence" value="ECO:0007669"/>
    <property type="project" value="UniProtKB-UniRule"/>
</dbReference>
<dbReference type="InterPro" id="IPR003591">
    <property type="entry name" value="Leu-rich_rpt_typical-subtyp"/>
</dbReference>
<evidence type="ECO:0000256" key="18">
    <source>
        <dbReference type="PROSITE-ProRule" id="PRU10141"/>
    </source>
</evidence>
<evidence type="ECO:0000256" key="14">
    <source>
        <dbReference type="ARBA" id="ARBA00023136"/>
    </source>
</evidence>
<comment type="catalytic activity">
    <reaction evidence="17">
        <text>L-seryl-[protein] + ATP = O-phospho-L-seryl-[protein] + ADP + H(+)</text>
        <dbReference type="Rhea" id="RHEA:17989"/>
        <dbReference type="Rhea" id="RHEA-COMP:9863"/>
        <dbReference type="Rhea" id="RHEA-COMP:11604"/>
        <dbReference type="ChEBI" id="CHEBI:15378"/>
        <dbReference type="ChEBI" id="CHEBI:29999"/>
        <dbReference type="ChEBI" id="CHEBI:30616"/>
        <dbReference type="ChEBI" id="CHEBI:83421"/>
        <dbReference type="ChEBI" id="CHEBI:456216"/>
        <dbReference type="EC" id="2.7.11.1"/>
    </reaction>
</comment>
<comment type="similarity">
    <text evidence="2">Belongs to the protein kinase superfamily. Ser/Thr protein kinase family.</text>
</comment>
<dbReference type="InterPro" id="IPR011009">
    <property type="entry name" value="Kinase-like_dom_sf"/>
</dbReference>
<evidence type="ECO:0000256" key="16">
    <source>
        <dbReference type="ARBA" id="ARBA00047899"/>
    </source>
</evidence>
<keyword evidence="14 19" id="KW-0472">Membrane</keyword>
<evidence type="ECO:0000256" key="9">
    <source>
        <dbReference type="ARBA" id="ARBA00022737"/>
    </source>
</evidence>
<dbReference type="InterPro" id="IPR032675">
    <property type="entry name" value="LRR_dom_sf"/>
</dbReference>
<dbReference type="InterPro" id="IPR000719">
    <property type="entry name" value="Prot_kinase_dom"/>
</dbReference>
<keyword evidence="8 20" id="KW-0732">Signal</keyword>
<dbReference type="GO" id="GO:0004674">
    <property type="term" value="F:protein serine/threonine kinase activity"/>
    <property type="evidence" value="ECO:0007669"/>
    <property type="project" value="UniProtKB-KW"/>
</dbReference>
<dbReference type="Gene3D" id="1.10.510.10">
    <property type="entry name" value="Transferase(Phosphotransferase) domain 1"/>
    <property type="match status" value="1"/>
</dbReference>
<evidence type="ECO:0000256" key="13">
    <source>
        <dbReference type="ARBA" id="ARBA00022989"/>
    </source>
</evidence>
<dbReference type="SMART" id="SM00369">
    <property type="entry name" value="LRR_TYP"/>
    <property type="match status" value="5"/>
</dbReference>
<dbReference type="InterPro" id="IPR001245">
    <property type="entry name" value="Ser-Thr/Tyr_kinase_cat_dom"/>
</dbReference>
<dbReference type="InterPro" id="IPR017441">
    <property type="entry name" value="Protein_kinase_ATP_BS"/>
</dbReference>
<evidence type="ECO:0000313" key="22">
    <source>
        <dbReference type="EMBL" id="THU57972.1"/>
    </source>
</evidence>
<feature type="signal peptide" evidence="20">
    <location>
        <begin position="1"/>
        <end position="31"/>
    </location>
</feature>
<dbReference type="Pfam" id="PF13855">
    <property type="entry name" value="LRR_8"/>
    <property type="match status" value="2"/>
</dbReference>
<dbReference type="Pfam" id="PF07714">
    <property type="entry name" value="PK_Tyr_Ser-Thr"/>
    <property type="match status" value="1"/>
</dbReference>
<dbReference type="SUPFAM" id="SSF56112">
    <property type="entry name" value="Protein kinase-like (PK-like)"/>
    <property type="match status" value="1"/>
</dbReference>
<feature type="transmembrane region" description="Helical" evidence="19">
    <location>
        <begin position="546"/>
        <end position="570"/>
    </location>
</feature>
<dbReference type="EMBL" id="PYDT01000006">
    <property type="protein sequence ID" value="THU57972.1"/>
    <property type="molecule type" value="Genomic_DNA"/>
</dbReference>
<evidence type="ECO:0000256" key="19">
    <source>
        <dbReference type="SAM" id="Phobius"/>
    </source>
</evidence>
<keyword evidence="23" id="KW-1185">Reference proteome</keyword>
<dbReference type="FunFam" id="3.30.200.20:FF:000039">
    <property type="entry name" value="receptor-like protein kinase FERONIA"/>
    <property type="match status" value="1"/>
</dbReference>
<keyword evidence="6" id="KW-0808">Transferase</keyword>
<evidence type="ECO:0000256" key="7">
    <source>
        <dbReference type="ARBA" id="ARBA00022692"/>
    </source>
</evidence>
<dbReference type="PROSITE" id="PS00108">
    <property type="entry name" value="PROTEIN_KINASE_ST"/>
    <property type="match status" value="1"/>
</dbReference>
<dbReference type="InterPro" id="IPR013210">
    <property type="entry name" value="LRR_N_plant-typ"/>
</dbReference>
<dbReference type="STRING" id="52838.A0A4S8JB22"/>
<evidence type="ECO:0000259" key="21">
    <source>
        <dbReference type="PROSITE" id="PS50011"/>
    </source>
</evidence>
<evidence type="ECO:0000256" key="2">
    <source>
        <dbReference type="ARBA" id="ARBA00008684"/>
    </source>
</evidence>
<protein>
    <recommendedName>
        <fullName evidence="3">non-specific serine/threonine protein kinase</fullName>
        <ecNumber evidence="3">2.7.11.1</ecNumber>
    </recommendedName>
</protein>
<keyword evidence="11" id="KW-0418">Kinase</keyword>
<dbReference type="CDD" id="cd14066">
    <property type="entry name" value="STKc_IRAK"/>
    <property type="match status" value="1"/>
</dbReference>
<evidence type="ECO:0000256" key="17">
    <source>
        <dbReference type="ARBA" id="ARBA00048679"/>
    </source>
</evidence>